<keyword evidence="3" id="KW-0808">Transferase</keyword>
<accession>A0A553IEJ0</accession>
<gene>
    <name evidence="6" type="ORF">FHL15_000706</name>
</gene>
<feature type="region of interest" description="Disordered" evidence="4">
    <location>
        <begin position="384"/>
        <end position="408"/>
    </location>
</feature>
<protein>
    <recommendedName>
        <fullName evidence="5">Glycosyl transferase family 25 domain-containing protein</fullName>
    </recommendedName>
</protein>
<keyword evidence="2" id="KW-0328">Glycosyltransferase</keyword>
<keyword evidence="7" id="KW-1185">Reference proteome</keyword>
<dbReference type="InterPro" id="IPR050757">
    <property type="entry name" value="Collagen_mod_GT25"/>
</dbReference>
<dbReference type="AlphaFoldDB" id="A0A553IEJ0"/>
<comment type="similarity">
    <text evidence="1">Belongs to the glycosyltransferase 25 family.</text>
</comment>
<dbReference type="CDD" id="cd06532">
    <property type="entry name" value="Glyco_transf_25"/>
    <property type="match status" value="1"/>
</dbReference>
<reference evidence="7" key="1">
    <citation type="submission" date="2019-06" db="EMBL/GenBank/DDBJ databases">
        <title>Draft genome sequence of the griseofulvin-producing fungus Xylaria cubensis strain G536.</title>
        <authorList>
            <person name="Mead M.E."/>
            <person name="Raja H.A."/>
            <person name="Steenwyk J.L."/>
            <person name="Knowles S.L."/>
            <person name="Oberlies N.H."/>
            <person name="Rokas A."/>
        </authorList>
    </citation>
    <scope>NUCLEOTIDE SEQUENCE [LARGE SCALE GENOMIC DNA]</scope>
    <source>
        <strain evidence="7">G536</strain>
    </source>
</reference>
<organism evidence="6 7">
    <name type="scientific">Xylaria flabelliformis</name>
    <dbReference type="NCBI Taxonomy" id="2512241"/>
    <lineage>
        <taxon>Eukaryota</taxon>
        <taxon>Fungi</taxon>
        <taxon>Dikarya</taxon>
        <taxon>Ascomycota</taxon>
        <taxon>Pezizomycotina</taxon>
        <taxon>Sordariomycetes</taxon>
        <taxon>Xylariomycetidae</taxon>
        <taxon>Xylariales</taxon>
        <taxon>Xylariaceae</taxon>
        <taxon>Xylaria</taxon>
    </lineage>
</organism>
<evidence type="ECO:0000256" key="1">
    <source>
        <dbReference type="ARBA" id="ARBA00006721"/>
    </source>
</evidence>
<evidence type="ECO:0000313" key="6">
    <source>
        <dbReference type="EMBL" id="TRX98632.1"/>
    </source>
</evidence>
<dbReference type="Proteomes" id="UP000319160">
    <property type="component" value="Unassembled WGS sequence"/>
</dbReference>
<dbReference type="GO" id="GO:0016740">
    <property type="term" value="F:transferase activity"/>
    <property type="evidence" value="ECO:0007669"/>
    <property type="project" value="UniProtKB-KW"/>
</dbReference>
<comment type="caution">
    <text evidence="6">The sequence shown here is derived from an EMBL/GenBank/DDBJ whole genome shotgun (WGS) entry which is preliminary data.</text>
</comment>
<name>A0A553IEJ0_9PEZI</name>
<dbReference type="STRING" id="2512241.A0A553IEJ0"/>
<proteinExistence type="inferred from homology"/>
<dbReference type="InterPro" id="IPR002654">
    <property type="entry name" value="Glyco_trans_25"/>
</dbReference>
<feature type="region of interest" description="Disordered" evidence="4">
    <location>
        <begin position="93"/>
        <end position="116"/>
    </location>
</feature>
<feature type="region of interest" description="Disordered" evidence="4">
    <location>
        <begin position="425"/>
        <end position="446"/>
    </location>
</feature>
<evidence type="ECO:0000256" key="4">
    <source>
        <dbReference type="SAM" id="MobiDB-lite"/>
    </source>
</evidence>
<feature type="domain" description="Glycosyl transferase family 25" evidence="5">
    <location>
        <begin position="53"/>
        <end position="163"/>
    </location>
</feature>
<evidence type="ECO:0000313" key="7">
    <source>
        <dbReference type="Proteomes" id="UP000319160"/>
    </source>
</evidence>
<dbReference type="EMBL" id="VFLP01000002">
    <property type="protein sequence ID" value="TRX98632.1"/>
    <property type="molecule type" value="Genomic_DNA"/>
</dbReference>
<dbReference type="Pfam" id="PF01755">
    <property type="entry name" value="Glyco_transf_25"/>
    <property type="match status" value="1"/>
</dbReference>
<dbReference type="OrthoDB" id="47375at2759"/>
<evidence type="ECO:0000259" key="5">
    <source>
        <dbReference type="Pfam" id="PF01755"/>
    </source>
</evidence>
<evidence type="ECO:0000256" key="3">
    <source>
        <dbReference type="ARBA" id="ARBA00022679"/>
    </source>
</evidence>
<sequence>MPQHRRTLTIILAALSLICFYRLRFNLVDQSPPSWILGQDSEDVLNSTLDFAEIFVINLPSRRDRRDAMTMAGAVSNLNLTFLDGLRGDDSVTEFPSMGKSPDKERPGAKSYHSASAGARGSWHSHMNAMQIIVAWDLGSALVLEDDVDWDVRLKMQMGTFAKAARMWLDVEQEKHRRISRLRNLETTGLQRLRRWLTELVPSSFSEGTKKQGSKAESTMGPDSGSEVDYKRAVKEGLERDTITLPPNLHLNPGYGTHAKSPYGDDWDILWLGHCGADLPTTRREPLPSRRNQFSSSLTISIPDDATVPTPKHLKPHPFALPDKLGEVYPPHTRIVHAVNGNVCSLAYAVSQTGARKLLRRFRRKGFVDQWDLMLRDYCMGEYEDREEGGEEDESGEVGDEGEKNDGPPVCLTVQPPLISHHYAGEEGASVSDIRGQGGGLARGKKGTPYVRLSVQENLSRLVAGFPMHELVDQLPDAGDPLW</sequence>
<feature type="region of interest" description="Disordered" evidence="4">
    <location>
        <begin position="205"/>
        <end position="228"/>
    </location>
</feature>
<evidence type="ECO:0000256" key="2">
    <source>
        <dbReference type="ARBA" id="ARBA00022676"/>
    </source>
</evidence>
<dbReference type="PANTHER" id="PTHR10730">
    <property type="entry name" value="PROCOLLAGEN-LYSINE,2-OXOGLUTARATE 5-DIOXYGENASE/GLYCOSYLTRANSFERASE 25 FAMILY MEMBER"/>
    <property type="match status" value="1"/>
</dbReference>
<dbReference type="PANTHER" id="PTHR10730:SF53">
    <property type="entry name" value="GLYCOSYLTRANSFERASE 25 FAMILY MEMBER"/>
    <property type="match status" value="1"/>
</dbReference>
<feature type="compositionally biased region" description="Acidic residues" evidence="4">
    <location>
        <begin position="384"/>
        <end position="400"/>
    </location>
</feature>